<dbReference type="EMBL" id="BARS01025491">
    <property type="protein sequence ID" value="GAG04749.1"/>
    <property type="molecule type" value="Genomic_DNA"/>
</dbReference>
<protein>
    <submittedName>
        <fullName evidence="1">Uncharacterized protein</fullName>
    </submittedName>
</protein>
<gene>
    <name evidence="1" type="ORF">S01H1_40276</name>
</gene>
<accession>X0UG74</accession>
<evidence type="ECO:0000313" key="1">
    <source>
        <dbReference type="EMBL" id="GAG04749.1"/>
    </source>
</evidence>
<dbReference type="AlphaFoldDB" id="X0UG74"/>
<sequence length="79" mass="8941">MTRKNLSELQEAATHSDTGIICPACHCRDFRTYGVTQGQSVAVRYKSCRNCGHRILTSTQTQEHIIRDVETRNEDGDET</sequence>
<reference evidence="1" key="1">
    <citation type="journal article" date="2014" name="Front. Microbiol.">
        <title>High frequency of phylogenetically diverse reductive dehalogenase-homologous genes in deep subseafloor sedimentary metagenomes.</title>
        <authorList>
            <person name="Kawai M."/>
            <person name="Futagami T."/>
            <person name="Toyoda A."/>
            <person name="Takaki Y."/>
            <person name="Nishi S."/>
            <person name="Hori S."/>
            <person name="Arai W."/>
            <person name="Tsubouchi T."/>
            <person name="Morono Y."/>
            <person name="Uchiyama I."/>
            <person name="Ito T."/>
            <person name="Fujiyama A."/>
            <person name="Inagaki F."/>
            <person name="Takami H."/>
        </authorList>
    </citation>
    <scope>NUCLEOTIDE SEQUENCE</scope>
    <source>
        <strain evidence="1">Expedition CK06-06</strain>
    </source>
</reference>
<name>X0UG74_9ZZZZ</name>
<proteinExistence type="predicted"/>
<comment type="caution">
    <text evidence="1">The sequence shown here is derived from an EMBL/GenBank/DDBJ whole genome shotgun (WGS) entry which is preliminary data.</text>
</comment>
<organism evidence="1">
    <name type="scientific">marine sediment metagenome</name>
    <dbReference type="NCBI Taxonomy" id="412755"/>
    <lineage>
        <taxon>unclassified sequences</taxon>
        <taxon>metagenomes</taxon>
        <taxon>ecological metagenomes</taxon>
    </lineage>
</organism>